<organism evidence="4 5">
    <name type="scientific">Aeoliella mucimassa</name>
    <dbReference type="NCBI Taxonomy" id="2527972"/>
    <lineage>
        <taxon>Bacteria</taxon>
        <taxon>Pseudomonadati</taxon>
        <taxon>Planctomycetota</taxon>
        <taxon>Planctomycetia</taxon>
        <taxon>Pirellulales</taxon>
        <taxon>Lacipirellulaceae</taxon>
        <taxon>Aeoliella</taxon>
    </lineage>
</organism>
<dbReference type="CDD" id="cd04194">
    <property type="entry name" value="GT8_A4GalT_like"/>
    <property type="match status" value="1"/>
</dbReference>
<evidence type="ECO:0000313" key="5">
    <source>
        <dbReference type="Proteomes" id="UP000315750"/>
    </source>
</evidence>
<dbReference type="EMBL" id="CP036278">
    <property type="protein sequence ID" value="QDU55524.1"/>
    <property type="molecule type" value="Genomic_DNA"/>
</dbReference>
<name>A0A518ALG2_9BACT</name>
<evidence type="ECO:0000256" key="2">
    <source>
        <dbReference type="ARBA" id="ARBA00022679"/>
    </source>
</evidence>
<keyword evidence="1" id="KW-0328">Glycosyltransferase</keyword>
<dbReference type="GO" id="GO:0046872">
    <property type="term" value="F:metal ion binding"/>
    <property type="evidence" value="ECO:0007669"/>
    <property type="project" value="UniProtKB-KW"/>
</dbReference>
<dbReference type="AlphaFoldDB" id="A0A518ALG2"/>
<dbReference type="PANTHER" id="PTHR13778">
    <property type="entry name" value="GLYCOSYLTRANSFERASE 8 DOMAIN-CONTAINING PROTEIN"/>
    <property type="match status" value="1"/>
</dbReference>
<dbReference type="Proteomes" id="UP000315750">
    <property type="component" value="Chromosome"/>
</dbReference>
<dbReference type="InterPro" id="IPR050748">
    <property type="entry name" value="Glycosyltrans_8_dom-fam"/>
</dbReference>
<reference evidence="4 5" key="1">
    <citation type="submission" date="2019-02" db="EMBL/GenBank/DDBJ databases">
        <title>Deep-cultivation of Planctomycetes and their phenomic and genomic characterization uncovers novel biology.</title>
        <authorList>
            <person name="Wiegand S."/>
            <person name="Jogler M."/>
            <person name="Boedeker C."/>
            <person name="Pinto D."/>
            <person name="Vollmers J."/>
            <person name="Rivas-Marin E."/>
            <person name="Kohn T."/>
            <person name="Peeters S.H."/>
            <person name="Heuer A."/>
            <person name="Rast P."/>
            <person name="Oberbeckmann S."/>
            <person name="Bunk B."/>
            <person name="Jeske O."/>
            <person name="Meyerdierks A."/>
            <person name="Storesund J.E."/>
            <person name="Kallscheuer N."/>
            <person name="Luecker S."/>
            <person name="Lage O.M."/>
            <person name="Pohl T."/>
            <person name="Merkel B.J."/>
            <person name="Hornburger P."/>
            <person name="Mueller R.-W."/>
            <person name="Bruemmer F."/>
            <person name="Labrenz M."/>
            <person name="Spormann A.M."/>
            <person name="Op den Camp H."/>
            <person name="Overmann J."/>
            <person name="Amann R."/>
            <person name="Jetten M.S.M."/>
            <person name="Mascher T."/>
            <person name="Medema M.H."/>
            <person name="Devos D.P."/>
            <person name="Kaster A.-K."/>
            <person name="Ovreas L."/>
            <person name="Rohde M."/>
            <person name="Galperin M.Y."/>
            <person name="Jogler C."/>
        </authorList>
    </citation>
    <scope>NUCLEOTIDE SEQUENCE [LARGE SCALE GENOMIC DNA]</scope>
    <source>
        <strain evidence="4 5">Pan181</strain>
    </source>
</reference>
<dbReference type="InterPro" id="IPR002495">
    <property type="entry name" value="Glyco_trans_8"/>
</dbReference>
<proteinExistence type="predicted"/>
<dbReference type="GO" id="GO:0016757">
    <property type="term" value="F:glycosyltransferase activity"/>
    <property type="evidence" value="ECO:0007669"/>
    <property type="project" value="UniProtKB-KW"/>
</dbReference>
<keyword evidence="5" id="KW-1185">Reference proteome</keyword>
<dbReference type="InterPro" id="IPR029044">
    <property type="entry name" value="Nucleotide-diphossugar_trans"/>
</dbReference>
<keyword evidence="3" id="KW-0479">Metal-binding</keyword>
<sequence>MDPVVVLAADEAFAMPLAVTVRSALENLAEGRKLQIYVLDGGIQESTKQRVERSWPAGRFVLNWLSVDEQLFAKLPVWGHVSQVAYYRLLLPKLLPEHLSRVIFLDCDLLVCGDLSELWQCDQRGFLCLAVQDCAAPYIDAMLAIENAENCCPHLGSTMPIENYQELGLNPLMPYFNSGVMVVDVDGWRRESLSQQLLDCLEENRSYIRWWDQYALNVVLADRWGMLDPRWNQGANVYNFSRWDRSYYDRETYLQVLEHPFIIHFTTKFKPWKITCIHPRRKQFFKVLDRTEWSGWRPPKFDSAHSMLEFLKTQQRRLRYASRRFLSSWSR</sequence>
<evidence type="ECO:0000313" key="4">
    <source>
        <dbReference type="EMBL" id="QDU55524.1"/>
    </source>
</evidence>
<dbReference type="KEGG" id="amuc:Pan181_17160"/>
<protein>
    <submittedName>
        <fullName evidence="4">General stress protein A</fullName>
    </submittedName>
</protein>
<keyword evidence="2" id="KW-0808">Transferase</keyword>
<dbReference type="Pfam" id="PF01501">
    <property type="entry name" value="Glyco_transf_8"/>
    <property type="match status" value="1"/>
</dbReference>
<dbReference type="Gene3D" id="3.90.550.10">
    <property type="entry name" value="Spore Coat Polysaccharide Biosynthesis Protein SpsA, Chain A"/>
    <property type="match status" value="1"/>
</dbReference>
<dbReference type="SUPFAM" id="SSF53448">
    <property type="entry name" value="Nucleotide-diphospho-sugar transferases"/>
    <property type="match status" value="1"/>
</dbReference>
<dbReference type="PANTHER" id="PTHR13778:SF47">
    <property type="entry name" value="LIPOPOLYSACCHARIDE 1,3-GALACTOSYLTRANSFERASE"/>
    <property type="match status" value="1"/>
</dbReference>
<gene>
    <name evidence="4" type="primary">gspA</name>
    <name evidence="4" type="ORF">Pan181_17160</name>
</gene>
<accession>A0A518ALG2</accession>
<evidence type="ECO:0000256" key="1">
    <source>
        <dbReference type="ARBA" id="ARBA00022676"/>
    </source>
</evidence>
<evidence type="ECO:0000256" key="3">
    <source>
        <dbReference type="ARBA" id="ARBA00022723"/>
    </source>
</evidence>